<reference evidence="1 2" key="1">
    <citation type="submission" date="2009-12" db="EMBL/GenBank/DDBJ databases">
        <authorList>
            <person name="Shrivastava S."/>
            <person name="Madupu R."/>
            <person name="Durkin A.S."/>
            <person name="Torralba M."/>
            <person name="Methe B."/>
            <person name="Sutton G.G."/>
            <person name="Strausberg R.L."/>
            <person name="Nelson K.E."/>
        </authorList>
    </citation>
    <scope>NUCLEOTIDE SEQUENCE [LARGE SCALE GENOMIC DNA]</scope>
    <source>
        <strain evidence="1 2">W5455</strain>
    </source>
</reference>
<evidence type="ECO:0000313" key="2">
    <source>
        <dbReference type="Proteomes" id="UP000006462"/>
    </source>
</evidence>
<sequence>MDIGRTHCLTSCLYRNFSYAVGAEYKKRGNPLRVLSFR</sequence>
<gene>
    <name evidence="1" type="ORF">HMPREF7215_0500</name>
</gene>
<keyword evidence="2" id="KW-1185">Reference proteome</keyword>
<name>A0ABP2HRG4_9BACT</name>
<organism evidence="1 2">
    <name type="scientific">Pyramidobacter piscolens W5455</name>
    <dbReference type="NCBI Taxonomy" id="352165"/>
    <lineage>
        <taxon>Bacteria</taxon>
        <taxon>Thermotogati</taxon>
        <taxon>Synergistota</taxon>
        <taxon>Synergistia</taxon>
        <taxon>Synergistales</taxon>
        <taxon>Dethiosulfovibrionaceae</taxon>
        <taxon>Pyramidobacter</taxon>
    </lineage>
</organism>
<dbReference type="Proteomes" id="UP000006462">
    <property type="component" value="Unassembled WGS sequence"/>
</dbReference>
<accession>A0ABP2HRG4</accession>
<proteinExistence type="predicted"/>
<dbReference type="EMBL" id="ADFP01000102">
    <property type="protein sequence ID" value="EFB89960.1"/>
    <property type="molecule type" value="Genomic_DNA"/>
</dbReference>
<protein>
    <submittedName>
        <fullName evidence="1">Uncharacterized protein</fullName>
    </submittedName>
</protein>
<comment type="caution">
    <text evidence="1">The sequence shown here is derived from an EMBL/GenBank/DDBJ whole genome shotgun (WGS) entry which is preliminary data.</text>
</comment>
<evidence type="ECO:0000313" key="1">
    <source>
        <dbReference type="EMBL" id="EFB89960.1"/>
    </source>
</evidence>